<dbReference type="GO" id="GO:0006269">
    <property type="term" value="P:DNA replication, synthesis of primer"/>
    <property type="evidence" value="ECO:0007669"/>
    <property type="project" value="UniProtKB-UniRule"/>
</dbReference>
<comment type="caution">
    <text evidence="14">The sequence shown here is derived from an EMBL/GenBank/DDBJ whole genome shotgun (WGS) entry which is preliminary data.</text>
</comment>
<evidence type="ECO:0000256" key="2">
    <source>
        <dbReference type="ARBA" id="ARBA00022515"/>
    </source>
</evidence>
<comment type="catalytic activity">
    <reaction evidence="10 12">
        <text>ATP + H2O = ADP + phosphate + H(+)</text>
        <dbReference type="Rhea" id="RHEA:13065"/>
        <dbReference type="ChEBI" id="CHEBI:15377"/>
        <dbReference type="ChEBI" id="CHEBI:15378"/>
        <dbReference type="ChEBI" id="CHEBI:30616"/>
        <dbReference type="ChEBI" id="CHEBI:43474"/>
        <dbReference type="ChEBI" id="CHEBI:456216"/>
        <dbReference type="EC" id="5.6.2.3"/>
    </reaction>
</comment>
<dbReference type="InterPro" id="IPR016136">
    <property type="entry name" value="DNA_helicase_N/primase_C"/>
</dbReference>
<name>A0A2H0BMT0_9BACT</name>
<dbReference type="SUPFAM" id="SSF48024">
    <property type="entry name" value="N-terminal domain of DnaB helicase"/>
    <property type="match status" value="1"/>
</dbReference>
<evidence type="ECO:0000313" key="14">
    <source>
        <dbReference type="EMBL" id="PIP58308.1"/>
    </source>
</evidence>
<evidence type="ECO:0000256" key="4">
    <source>
        <dbReference type="ARBA" id="ARBA00022741"/>
    </source>
</evidence>
<keyword evidence="5 12" id="KW-0378">Hydrolase</keyword>
<organism evidence="14 15">
    <name type="scientific">Candidatus Vogelbacteria bacterium CG22_combo_CG10-13_8_21_14_all_37_9</name>
    <dbReference type="NCBI Taxonomy" id="1975046"/>
    <lineage>
        <taxon>Bacteria</taxon>
        <taxon>Candidatus Vogeliibacteriota</taxon>
    </lineage>
</organism>
<dbReference type="NCBIfam" id="TIGR00665">
    <property type="entry name" value="DnaB"/>
    <property type="match status" value="1"/>
</dbReference>
<evidence type="ECO:0000256" key="1">
    <source>
        <dbReference type="ARBA" id="ARBA00008428"/>
    </source>
</evidence>
<dbReference type="AlphaFoldDB" id="A0A2H0BMT0"/>
<dbReference type="Gene3D" id="3.40.50.300">
    <property type="entry name" value="P-loop containing nucleotide triphosphate hydrolases"/>
    <property type="match status" value="1"/>
</dbReference>
<dbReference type="PANTHER" id="PTHR30153:SF2">
    <property type="entry name" value="REPLICATIVE DNA HELICASE"/>
    <property type="match status" value="1"/>
</dbReference>
<dbReference type="Proteomes" id="UP000229334">
    <property type="component" value="Unassembled WGS sequence"/>
</dbReference>
<evidence type="ECO:0000256" key="8">
    <source>
        <dbReference type="ARBA" id="ARBA00023125"/>
    </source>
</evidence>
<dbReference type="InterPro" id="IPR007693">
    <property type="entry name" value="DNA_helicase_DnaB-like_N"/>
</dbReference>
<evidence type="ECO:0000256" key="11">
    <source>
        <dbReference type="NCBIfam" id="TIGR00665"/>
    </source>
</evidence>
<reference evidence="14 15" key="1">
    <citation type="submission" date="2017-09" db="EMBL/GenBank/DDBJ databases">
        <title>Depth-based differentiation of microbial function through sediment-hosted aquifers and enrichment of novel symbionts in the deep terrestrial subsurface.</title>
        <authorList>
            <person name="Probst A.J."/>
            <person name="Ladd B."/>
            <person name="Jarett J.K."/>
            <person name="Geller-Mcgrath D.E."/>
            <person name="Sieber C.M."/>
            <person name="Emerson J.B."/>
            <person name="Anantharaman K."/>
            <person name="Thomas B.C."/>
            <person name="Malmstrom R."/>
            <person name="Stieglmeier M."/>
            <person name="Klingl A."/>
            <person name="Woyke T."/>
            <person name="Ryan C.M."/>
            <person name="Banfield J.F."/>
        </authorList>
    </citation>
    <scope>NUCLEOTIDE SEQUENCE [LARGE SCALE GENOMIC DNA]</scope>
    <source>
        <strain evidence="14">CG22_combo_CG10-13_8_21_14_all_37_9</strain>
    </source>
</reference>
<protein>
    <recommendedName>
        <fullName evidence="11 12">Replicative DNA helicase</fullName>
        <ecNumber evidence="11 12">5.6.2.3</ecNumber>
    </recommendedName>
</protein>
<keyword evidence="3 12" id="KW-0235">DNA replication</keyword>
<dbReference type="GO" id="GO:0005829">
    <property type="term" value="C:cytosol"/>
    <property type="evidence" value="ECO:0007669"/>
    <property type="project" value="TreeGrafter"/>
</dbReference>
<evidence type="ECO:0000256" key="12">
    <source>
        <dbReference type="RuleBase" id="RU362085"/>
    </source>
</evidence>
<evidence type="ECO:0000256" key="9">
    <source>
        <dbReference type="ARBA" id="ARBA00023235"/>
    </source>
</evidence>
<comment type="function">
    <text evidence="12">The main replicative DNA helicase, it participates in initiation and elongation during chromosome replication. Travels ahead of the DNA replisome, separating dsDNA into templates for DNA synthesis. A processive ATP-dependent 5'-3' DNA helicase it has DNA-dependent ATPase activity.</text>
</comment>
<keyword evidence="4 12" id="KW-0547">Nucleotide-binding</keyword>
<dbReference type="CDD" id="cd00984">
    <property type="entry name" value="DnaB_C"/>
    <property type="match status" value="1"/>
</dbReference>
<dbReference type="InterPro" id="IPR007692">
    <property type="entry name" value="DNA_helicase_DnaB"/>
</dbReference>
<dbReference type="GO" id="GO:0016887">
    <property type="term" value="F:ATP hydrolysis activity"/>
    <property type="evidence" value="ECO:0007669"/>
    <property type="project" value="RHEA"/>
</dbReference>
<evidence type="ECO:0000256" key="10">
    <source>
        <dbReference type="ARBA" id="ARBA00048954"/>
    </source>
</evidence>
<dbReference type="Pfam" id="PF03796">
    <property type="entry name" value="DnaB_C"/>
    <property type="match status" value="1"/>
</dbReference>
<evidence type="ECO:0000256" key="3">
    <source>
        <dbReference type="ARBA" id="ARBA00022705"/>
    </source>
</evidence>
<dbReference type="GO" id="GO:0043139">
    <property type="term" value="F:5'-3' DNA helicase activity"/>
    <property type="evidence" value="ECO:0007669"/>
    <property type="project" value="UniProtKB-EC"/>
</dbReference>
<evidence type="ECO:0000256" key="6">
    <source>
        <dbReference type="ARBA" id="ARBA00022806"/>
    </source>
</evidence>
<dbReference type="InterPro" id="IPR007694">
    <property type="entry name" value="DNA_helicase_DnaB-like_C"/>
</dbReference>
<keyword evidence="6 12" id="KW-0347">Helicase</keyword>
<dbReference type="FunFam" id="1.10.860.10:FF:000001">
    <property type="entry name" value="Replicative DNA helicase"/>
    <property type="match status" value="1"/>
</dbReference>
<gene>
    <name evidence="14" type="primary">dnaB</name>
    <name evidence="14" type="ORF">COX02_01000</name>
</gene>
<dbReference type="GO" id="GO:0005524">
    <property type="term" value="F:ATP binding"/>
    <property type="evidence" value="ECO:0007669"/>
    <property type="project" value="UniProtKB-UniRule"/>
</dbReference>
<dbReference type="GO" id="GO:0003677">
    <property type="term" value="F:DNA binding"/>
    <property type="evidence" value="ECO:0007669"/>
    <property type="project" value="UniProtKB-UniRule"/>
</dbReference>
<comment type="similarity">
    <text evidence="1 12">Belongs to the helicase family. DnaB subfamily.</text>
</comment>
<evidence type="ECO:0000313" key="15">
    <source>
        <dbReference type="Proteomes" id="UP000229334"/>
    </source>
</evidence>
<dbReference type="PANTHER" id="PTHR30153">
    <property type="entry name" value="REPLICATIVE DNA HELICASE DNAB"/>
    <property type="match status" value="1"/>
</dbReference>
<keyword evidence="7 12" id="KW-0067">ATP-binding</keyword>
<accession>A0A2H0BMT0</accession>
<dbReference type="PROSITE" id="PS51199">
    <property type="entry name" value="SF4_HELICASE"/>
    <property type="match status" value="1"/>
</dbReference>
<dbReference type="Pfam" id="PF00772">
    <property type="entry name" value="DnaB"/>
    <property type="match status" value="1"/>
</dbReference>
<keyword evidence="9" id="KW-0413">Isomerase</keyword>
<sequence length="453" mass="50636">MKNDARTTTRIKMPPQDLSAERAFLGSLMIKPTGMHDIEDLIMPDDFYALKHKLIYKAMLALSERGDPIDIVSVTSILSQHKQMETAGGSSYLGELIEAVPSAANLKHYAEIVQKKSSLRTLINSADLISELGYNEQEEIDSIFDQAQKIIFNAGGFTKKRFTNIKEGLAEAWDRFEMLSKMPNGIRGITSGFPDLDSKLSGFQKSDLIILAARPSMGKTSLALNIACNAAIRNKVPVGIFSLEMSTQQLVDRVISAESFVDSWKLRNGKVSSDEELMRIRDALATLSQAPIYIDDESSNNVAKMKAEARRLKSEFGLGLIIVDYLQLMVPRRESDSTVQQVTEISRSLKQMARELEIPVIALSQLNRSVEQRGGRPRLSDLRDSGSIEQDADVVMFIHREDKMNESSDRKNIAEILIEKHRNGPTGKVELYFDEKITSFVPVDKQHGDFGSF</sequence>
<evidence type="ECO:0000256" key="5">
    <source>
        <dbReference type="ARBA" id="ARBA00022801"/>
    </source>
</evidence>
<proteinExistence type="inferred from homology"/>
<dbReference type="InterPro" id="IPR003593">
    <property type="entry name" value="AAA+_ATPase"/>
</dbReference>
<dbReference type="Gene3D" id="1.10.860.10">
    <property type="entry name" value="DNAb Helicase, Chain A"/>
    <property type="match status" value="1"/>
</dbReference>
<feature type="domain" description="SF4 helicase" evidence="13">
    <location>
        <begin position="182"/>
        <end position="447"/>
    </location>
</feature>
<dbReference type="EMBL" id="PCSX01000017">
    <property type="protein sequence ID" value="PIP58308.1"/>
    <property type="molecule type" value="Genomic_DNA"/>
</dbReference>
<dbReference type="InterPro" id="IPR036185">
    <property type="entry name" value="DNA_heli_DnaB-like_N_sf"/>
</dbReference>
<evidence type="ECO:0000256" key="7">
    <source>
        <dbReference type="ARBA" id="ARBA00022840"/>
    </source>
</evidence>
<dbReference type="GO" id="GO:1990077">
    <property type="term" value="C:primosome complex"/>
    <property type="evidence" value="ECO:0007669"/>
    <property type="project" value="UniProtKB-UniRule"/>
</dbReference>
<keyword evidence="2 12" id="KW-0639">Primosome</keyword>
<dbReference type="SUPFAM" id="SSF52540">
    <property type="entry name" value="P-loop containing nucleoside triphosphate hydrolases"/>
    <property type="match status" value="1"/>
</dbReference>
<dbReference type="SMART" id="SM00382">
    <property type="entry name" value="AAA"/>
    <property type="match status" value="1"/>
</dbReference>
<evidence type="ECO:0000259" key="13">
    <source>
        <dbReference type="PROSITE" id="PS51199"/>
    </source>
</evidence>
<keyword evidence="8 12" id="KW-0238">DNA-binding</keyword>
<dbReference type="InterPro" id="IPR027417">
    <property type="entry name" value="P-loop_NTPase"/>
</dbReference>
<dbReference type="EC" id="5.6.2.3" evidence="11 12"/>